<dbReference type="Pfam" id="PF02690">
    <property type="entry name" value="Na_Pi_cotrans"/>
    <property type="match status" value="2"/>
</dbReference>
<feature type="transmembrane region" description="Helical" evidence="6">
    <location>
        <begin position="217"/>
        <end position="236"/>
    </location>
</feature>
<gene>
    <name evidence="7" type="ORF">GX656_02650</name>
</gene>
<evidence type="ECO:0000256" key="4">
    <source>
        <dbReference type="ARBA" id="ARBA00022989"/>
    </source>
</evidence>
<name>A0A847D150_9BACT</name>
<organism evidence="7 8">
    <name type="scientific">Candidatus Dojkabacteria bacterium</name>
    <dbReference type="NCBI Taxonomy" id="2099670"/>
    <lineage>
        <taxon>Bacteria</taxon>
        <taxon>Candidatus Dojkabacteria</taxon>
    </lineage>
</organism>
<keyword evidence="2" id="KW-1003">Cell membrane</keyword>
<evidence type="ECO:0000256" key="1">
    <source>
        <dbReference type="ARBA" id="ARBA00004651"/>
    </source>
</evidence>
<dbReference type="PANTHER" id="PTHR10010:SF46">
    <property type="entry name" value="SODIUM-DEPENDENT PHOSPHATE TRANSPORT PROTEIN 2B"/>
    <property type="match status" value="1"/>
</dbReference>
<feature type="transmembrane region" description="Helical" evidence="6">
    <location>
        <begin position="54"/>
        <end position="87"/>
    </location>
</feature>
<feature type="transmembrane region" description="Helical" evidence="6">
    <location>
        <begin position="107"/>
        <end position="128"/>
    </location>
</feature>
<evidence type="ECO:0000313" key="7">
    <source>
        <dbReference type="EMBL" id="NLD25516.1"/>
    </source>
</evidence>
<dbReference type="NCBIfam" id="NF037997">
    <property type="entry name" value="Na_Pi_symport"/>
    <property type="match status" value="1"/>
</dbReference>
<feature type="transmembrane region" description="Helical" evidence="6">
    <location>
        <begin position="248"/>
        <end position="269"/>
    </location>
</feature>
<feature type="transmembrane region" description="Helical" evidence="6">
    <location>
        <begin position="177"/>
        <end position="205"/>
    </location>
</feature>
<keyword evidence="4 6" id="KW-1133">Transmembrane helix</keyword>
<comment type="caution">
    <text evidence="7">The sequence shown here is derived from an EMBL/GenBank/DDBJ whole genome shotgun (WGS) entry which is preliminary data.</text>
</comment>
<keyword evidence="5 6" id="KW-0472">Membrane</keyword>
<proteinExistence type="predicted"/>
<evidence type="ECO:0000256" key="2">
    <source>
        <dbReference type="ARBA" id="ARBA00022475"/>
    </source>
</evidence>
<accession>A0A847D150</accession>
<evidence type="ECO:0000256" key="3">
    <source>
        <dbReference type="ARBA" id="ARBA00022692"/>
    </source>
</evidence>
<sequence length="539" mass="60030">MNLPYSEYLNIALFLFSSIILFLFAIDSLGKELLDLATENFRRVVSKLAKNRLFGALIGAISTAIVQSSTAITTVAMTLVNTGVISFHQSLAIIFGSSIGTTLTAQLALLSSTPIAPILLIVGFLLKFLPKKFRLASKPVFLMGFVLFSLNLLTISIEPLKSNPAFLSVFSSLSSPILAYIISCFFTVLVHSSSITSGIIVVLAAQGVISVEMAIPMILGANLGTAISSLIVISDFSVFAKRAGYANILFKAIGSIFYLLFVGEFIQLLRILTPNLGQQVALGHLLFNSLNTLAFLLLLDPFESLMKKLVPGDEEEVLFQTKYIEEADSKKLSESFEDIKKEIGHSIENTIRIYKKALMLYYNPSQKIVIELKKFETLNDYLDDEITKALLSTTETRLSRKLAKASVLYVKISNTIEQLGDLGSDLSKVFTRMHMLDISPDEIPIGKLTEIFNLLINLFKSIESQINHPKESELLEIKLKEEEIYGIINDEFNIHVRKLQESQTYHGNIFVDAISIIELSVSKVREIRKLLLKYVREFN</sequence>
<dbReference type="EMBL" id="JAAZBX010000009">
    <property type="protein sequence ID" value="NLD25516.1"/>
    <property type="molecule type" value="Genomic_DNA"/>
</dbReference>
<dbReference type="InterPro" id="IPR003841">
    <property type="entry name" value="Na/Pi_transpt"/>
</dbReference>
<dbReference type="SUPFAM" id="SSF109755">
    <property type="entry name" value="PhoU-like"/>
    <property type="match status" value="1"/>
</dbReference>
<evidence type="ECO:0000256" key="5">
    <source>
        <dbReference type="ARBA" id="ARBA00023136"/>
    </source>
</evidence>
<dbReference type="Proteomes" id="UP000545876">
    <property type="component" value="Unassembled WGS sequence"/>
</dbReference>
<comment type="subcellular location">
    <subcellularLocation>
        <location evidence="1">Cell membrane</location>
        <topology evidence="1">Multi-pass membrane protein</topology>
    </subcellularLocation>
</comment>
<dbReference type="GO" id="GO:0044341">
    <property type="term" value="P:sodium-dependent phosphate transport"/>
    <property type="evidence" value="ECO:0007669"/>
    <property type="project" value="InterPro"/>
</dbReference>
<evidence type="ECO:0000313" key="8">
    <source>
        <dbReference type="Proteomes" id="UP000545876"/>
    </source>
</evidence>
<dbReference type="GO" id="GO:0005886">
    <property type="term" value="C:plasma membrane"/>
    <property type="evidence" value="ECO:0007669"/>
    <property type="project" value="UniProtKB-SubCell"/>
</dbReference>
<evidence type="ECO:0000256" key="6">
    <source>
        <dbReference type="SAM" id="Phobius"/>
    </source>
</evidence>
<feature type="transmembrane region" description="Helical" evidence="6">
    <location>
        <begin position="12"/>
        <end position="34"/>
    </location>
</feature>
<dbReference type="AlphaFoldDB" id="A0A847D150"/>
<dbReference type="GO" id="GO:0005436">
    <property type="term" value="F:sodium:phosphate symporter activity"/>
    <property type="evidence" value="ECO:0007669"/>
    <property type="project" value="InterPro"/>
</dbReference>
<dbReference type="InterPro" id="IPR038078">
    <property type="entry name" value="PhoU-like_sf"/>
</dbReference>
<protein>
    <submittedName>
        <fullName evidence="7">Na/Pi cotransporter family protein</fullName>
    </submittedName>
</protein>
<dbReference type="Gene3D" id="1.20.58.220">
    <property type="entry name" value="Phosphate transport system protein phou homolog 2, domain 2"/>
    <property type="match status" value="1"/>
</dbReference>
<feature type="transmembrane region" description="Helical" evidence="6">
    <location>
        <begin position="140"/>
        <end position="157"/>
    </location>
</feature>
<reference evidence="7 8" key="1">
    <citation type="journal article" date="2020" name="Biotechnol. Biofuels">
        <title>New insights from the biogas microbiome by comprehensive genome-resolved metagenomics of nearly 1600 species originating from multiple anaerobic digesters.</title>
        <authorList>
            <person name="Campanaro S."/>
            <person name="Treu L."/>
            <person name="Rodriguez-R L.M."/>
            <person name="Kovalovszki A."/>
            <person name="Ziels R.M."/>
            <person name="Maus I."/>
            <person name="Zhu X."/>
            <person name="Kougias P.G."/>
            <person name="Basile A."/>
            <person name="Luo G."/>
            <person name="Schluter A."/>
            <person name="Konstantinidis K.T."/>
            <person name="Angelidaki I."/>
        </authorList>
    </citation>
    <scope>NUCLEOTIDE SEQUENCE [LARGE SCALE GENOMIC DNA]</scope>
    <source>
        <strain evidence="7">AS06rmzACSIP_65</strain>
    </source>
</reference>
<keyword evidence="3 6" id="KW-0812">Transmembrane</keyword>
<dbReference type="PANTHER" id="PTHR10010">
    <property type="entry name" value="SOLUTE CARRIER FAMILY 34 SODIUM PHOSPHATE , MEMBER 2-RELATED"/>
    <property type="match status" value="1"/>
</dbReference>